<organism evidence="5 6">
    <name type="scientific">Ranitomeya imitator</name>
    <name type="common">mimic poison frog</name>
    <dbReference type="NCBI Taxonomy" id="111125"/>
    <lineage>
        <taxon>Eukaryota</taxon>
        <taxon>Metazoa</taxon>
        <taxon>Chordata</taxon>
        <taxon>Craniata</taxon>
        <taxon>Vertebrata</taxon>
        <taxon>Euteleostomi</taxon>
        <taxon>Amphibia</taxon>
        <taxon>Batrachia</taxon>
        <taxon>Anura</taxon>
        <taxon>Neobatrachia</taxon>
        <taxon>Hyloidea</taxon>
        <taxon>Dendrobatidae</taxon>
        <taxon>Dendrobatinae</taxon>
        <taxon>Ranitomeya</taxon>
    </lineage>
</organism>
<dbReference type="PANTHER" id="PTHR45652:SF5">
    <property type="entry name" value="VIMENTIN"/>
    <property type="match status" value="1"/>
</dbReference>
<dbReference type="InterPro" id="IPR039008">
    <property type="entry name" value="IF_rod_dom"/>
</dbReference>
<dbReference type="Proteomes" id="UP001176940">
    <property type="component" value="Unassembled WGS sequence"/>
</dbReference>
<evidence type="ECO:0000256" key="1">
    <source>
        <dbReference type="ARBA" id="ARBA00022754"/>
    </source>
</evidence>
<dbReference type="InterPro" id="IPR050405">
    <property type="entry name" value="Intermediate_filament"/>
</dbReference>
<evidence type="ECO:0000256" key="3">
    <source>
        <dbReference type="SAM" id="Coils"/>
    </source>
</evidence>
<feature type="domain" description="IF rod" evidence="4">
    <location>
        <begin position="1"/>
        <end position="84"/>
    </location>
</feature>
<keyword evidence="1" id="KW-0403">Intermediate filament</keyword>
<reference evidence="5" key="1">
    <citation type="submission" date="2023-07" db="EMBL/GenBank/DDBJ databases">
        <authorList>
            <person name="Stuckert A."/>
        </authorList>
    </citation>
    <scope>NUCLEOTIDE SEQUENCE</scope>
</reference>
<accession>A0ABN9MHS0</accession>
<evidence type="ECO:0000313" key="6">
    <source>
        <dbReference type="Proteomes" id="UP001176940"/>
    </source>
</evidence>
<gene>
    <name evidence="5" type="ORF">RIMI_LOCUS19946473</name>
</gene>
<comment type="caution">
    <text evidence="5">The sequence shown here is derived from an EMBL/GenBank/DDBJ whole genome shotgun (WGS) entry which is preliminary data.</text>
</comment>
<name>A0ABN9MHS0_9NEOB</name>
<feature type="coiled-coil region" evidence="3">
    <location>
        <begin position="1"/>
        <end position="49"/>
    </location>
</feature>
<sequence>MRDLRRQVDLLSNEKARVEVDRDNLGDDLQRLREKLQDEMIQKEEAESNFSHSDRFVALQMQILKNNPQEMLTDAPFFPVGTMP</sequence>
<keyword evidence="2 3" id="KW-0175">Coiled coil</keyword>
<dbReference type="PANTHER" id="PTHR45652">
    <property type="entry name" value="GLIAL FIBRILLARY ACIDIC PROTEIN"/>
    <property type="match status" value="1"/>
</dbReference>
<evidence type="ECO:0000313" key="5">
    <source>
        <dbReference type="EMBL" id="CAJ0965086.1"/>
    </source>
</evidence>
<proteinExistence type="predicted"/>
<protein>
    <recommendedName>
        <fullName evidence="4">IF rod domain-containing protein</fullName>
    </recommendedName>
</protein>
<keyword evidence="6" id="KW-1185">Reference proteome</keyword>
<evidence type="ECO:0000256" key="2">
    <source>
        <dbReference type="ARBA" id="ARBA00023054"/>
    </source>
</evidence>
<evidence type="ECO:0000259" key="4">
    <source>
        <dbReference type="PROSITE" id="PS51842"/>
    </source>
</evidence>
<dbReference type="PROSITE" id="PS51842">
    <property type="entry name" value="IF_ROD_2"/>
    <property type="match status" value="1"/>
</dbReference>
<dbReference type="EMBL" id="CAUEEQ010065249">
    <property type="protein sequence ID" value="CAJ0965086.1"/>
    <property type="molecule type" value="Genomic_DNA"/>
</dbReference>
<dbReference type="Gene3D" id="1.20.5.1160">
    <property type="entry name" value="Vasodilator-stimulated phosphoprotein"/>
    <property type="match status" value="1"/>
</dbReference>